<feature type="domain" description="Metallo-beta-lactamase" evidence="2">
    <location>
        <begin position="37"/>
        <end position="249"/>
    </location>
</feature>
<accession>A0A4R4DXN3</accession>
<dbReference type="Pfam" id="PF00753">
    <property type="entry name" value="Lactamase_B"/>
    <property type="match status" value="1"/>
</dbReference>
<organism evidence="3 4">
    <name type="scientific">Flaviaesturariibacter aridisoli</name>
    <dbReference type="NCBI Taxonomy" id="2545761"/>
    <lineage>
        <taxon>Bacteria</taxon>
        <taxon>Pseudomonadati</taxon>
        <taxon>Bacteroidota</taxon>
        <taxon>Chitinophagia</taxon>
        <taxon>Chitinophagales</taxon>
        <taxon>Chitinophagaceae</taxon>
        <taxon>Flaviaestuariibacter</taxon>
    </lineage>
</organism>
<dbReference type="Gene3D" id="3.60.15.10">
    <property type="entry name" value="Ribonuclease Z/Hydroxyacylglutathione hydrolase-like"/>
    <property type="match status" value="1"/>
</dbReference>
<keyword evidence="4" id="KW-1185">Reference proteome</keyword>
<keyword evidence="1" id="KW-1133">Transmembrane helix</keyword>
<sequence length="345" mass="38087">MNRTAIQNRVVTATEEHEIGKNQFVVAPGVWRVKDTFVNCFILQNTGGTNNWILVDAGLKSSAAKIKSLAENVFGGRNSRPSAIVLTHGHFDHVGSLLELAREWGCPIYCHKLEGPYLTGRSQYPPADPSVGGGLMSYLSFTYPRGPINAEDHLQFLDEDGTVPGMPEWRWLHTPGHAPGHVSLYREHDGVLVAGDAVTTTNQNSALSVMTQKKELQGPPRYFTIDWGAAARSVRLLAQLQPQVIATGHGQSMYGAEARKSLNKLTRHFWDLAMPEDGRYVHEPALTNETGVTYVPPARANYTFIAAVGVAAAAITLGVLFLRQQSKKKRWSKYIEKQLNDWQAS</sequence>
<evidence type="ECO:0000256" key="1">
    <source>
        <dbReference type="SAM" id="Phobius"/>
    </source>
</evidence>
<dbReference type="PANTHER" id="PTHR42951">
    <property type="entry name" value="METALLO-BETA-LACTAMASE DOMAIN-CONTAINING"/>
    <property type="match status" value="1"/>
</dbReference>
<dbReference type="RefSeq" id="WP_131853045.1">
    <property type="nucleotide sequence ID" value="NZ_SKFH01000029.1"/>
</dbReference>
<gene>
    <name evidence="3" type="ORF">E0486_14530</name>
</gene>
<evidence type="ECO:0000313" key="4">
    <source>
        <dbReference type="Proteomes" id="UP000295164"/>
    </source>
</evidence>
<keyword evidence="1" id="KW-0812">Transmembrane</keyword>
<dbReference type="PANTHER" id="PTHR42951:SF17">
    <property type="entry name" value="METALLO-BETA-LACTAMASE DOMAIN-CONTAINING PROTEIN"/>
    <property type="match status" value="1"/>
</dbReference>
<proteinExistence type="predicted"/>
<dbReference type="InterPro" id="IPR050855">
    <property type="entry name" value="NDM-1-like"/>
</dbReference>
<name>A0A4R4DXN3_9BACT</name>
<evidence type="ECO:0000313" key="3">
    <source>
        <dbReference type="EMBL" id="TCZ68283.1"/>
    </source>
</evidence>
<dbReference type="Proteomes" id="UP000295164">
    <property type="component" value="Unassembled WGS sequence"/>
</dbReference>
<keyword evidence="1" id="KW-0472">Membrane</keyword>
<dbReference type="SMART" id="SM00849">
    <property type="entry name" value="Lactamase_B"/>
    <property type="match status" value="1"/>
</dbReference>
<dbReference type="AlphaFoldDB" id="A0A4R4DXN3"/>
<dbReference type="GO" id="GO:0016787">
    <property type="term" value="F:hydrolase activity"/>
    <property type="evidence" value="ECO:0007669"/>
    <property type="project" value="UniProtKB-KW"/>
</dbReference>
<dbReference type="OrthoDB" id="9802248at2"/>
<protein>
    <submittedName>
        <fullName evidence="3">MBL fold metallo-hydrolase</fullName>
    </submittedName>
</protein>
<dbReference type="SUPFAM" id="SSF56281">
    <property type="entry name" value="Metallo-hydrolase/oxidoreductase"/>
    <property type="match status" value="1"/>
</dbReference>
<reference evidence="3 4" key="1">
    <citation type="submission" date="2019-03" db="EMBL/GenBank/DDBJ databases">
        <authorList>
            <person name="Kim M.K.M."/>
        </authorList>
    </citation>
    <scope>NUCLEOTIDE SEQUENCE [LARGE SCALE GENOMIC DNA]</scope>
    <source>
        <strain evidence="3 4">17J68-15</strain>
    </source>
</reference>
<feature type="transmembrane region" description="Helical" evidence="1">
    <location>
        <begin position="302"/>
        <end position="322"/>
    </location>
</feature>
<dbReference type="InterPro" id="IPR001279">
    <property type="entry name" value="Metallo-B-lactamas"/>
</dbReference>
<dbReference type="EMBL" id="SKFH01000029">
    <property type="protein sequence ID" value="TCZ68283.1"/>
    <property type="molecule type" value="Genomic_DNA"/>
</dbReference>
<keyword evidence="3" id="KW-0378">Hydrolase</keyword>
<dbReference type="CDD" id="cd07721">
    <property type="entry name" value="yflN-like_MBL-fold"/>
    <property type="match status" value="1"/>
</dbReference>
<dbReference type="InterPro" id="IPR036866">
    <property type="entry name" value="RibonucZ/Hydroxyglut_hydro"/>
</dbReference>
<comment type="caution">
    <text evidence="3">The sequence shown here is derived from an EMBL/GenBank/DDBJ whole genome shotgun (WGS) entry which is preliminary data.</text>
</comment>
<evidence type="ECO:0000259" key="2">
    <source>
        <dbReference type="SMART" id="SM00849"/>
    </source>
</evidence>